<dbReference type="AlphaFoldDB" id="A0A2I0HNC1"/>
<gene>
    <name evidence="2" type="ORF">CRG98_046375</name>
</gene>
<evidence type="ECO:0000256" key="1">
    <source>
        <dbReference type="SAM" id="MobiDB-lite"/>
    </source>
</evidence>
<organism evidence="2 3">
    <name type="scientific">Punica granatum</name>
    <name type="common">Pomegranate</name>
    <dbReference type="NCBI Taxonomy" id="22663"/>
    <lineage>
        <taxon>Eukaryota</taxon>
        <taxon>Viridiplantae</taxon>
        <taxon>Streptophyta</taxon>
        <taxon>Embryophyta</taxon>
        <taxon>Tracheophyta</taxon>
        <taxon>Spermatophyta</taxon>
        <taxon>Magnoliopsida</taxon>
        <taxon>eudicotyledons</taxon>
        <taxon>Gunneridae</taxon>
        <taxon>Pentapetalae</taxon>
        <taxon>rosids</taxon>
        <taxon>malvids</taxon>
        <taxon>Myrtales</taxon>
        <taxon>Lythraceae</taxon>
        <taxon>Punica</taxon>
    </lineage>
</organism>
<protein>
    <submittedName>
        <fullName evidence="2">Uncharacterized protein</fullName>
    </submittedName>
</protein>
<comment type="caution">
    <text evidence="2">The sequence shown here is derived from an EMBL/GenBank/DDBJ whole genome shotgun (WGS) entry which is preliminary data.</text>
</comment>
<feature type="compositionally biased region" description="Gly residues" evidence="1">
    <location>
        <begin position="83"/>
        <end position="92"/>
    </location>
</feature>
<accession>A0A2I0HNC1</accession>
<evidence type="ECO:0000313" key="2">
    <source>
        <dbReference type="EMBL" id="PKI33234.1"/>
    </source>
</evidence>
<keyword evidence="3" id="KW-1185">Reference proteome</keyword>
<reference evidence="2 3" key="1">
    <citation type="submission" date="2017-11" db="EMBL/GenBank/DDBJ databases">
        <title>De-novo sequencing of pomegranate (Punica granatum L.) genome.</title>
        <authorList>
            <person name="Akparov Z."/>
            <person name="Amiraslanov A."/>
            <person name="Hajiyeva S."/>
            <person name="Abbasov M."/>
            <person name="Kaur K."/>
            <person name="Hamwieh A."/>
            <person name="Solovyev V."/>
            <person name="Salamov A."/>
            <person name="Braich B."/>
            <person name="Kosarev P."/>
            <person name="Mahmoud A."/>
            <person name="Hajiyev E."/>
            <person name="Babayeva S."/>
            <person name="Izzatullayeva V."/>
            <person name="Mammadov A."/>
            <person name="Mammadov A."/>
            <person name="Sharifova S."/>
            <person name="Ojaghi J."/>
            <person name="Eynullazada K."/>
            <person name="Bayramov B."/>
            <person name="Abdulazimova A."/>
            <person name="Shahmuradov I."/>
        </authorList>
    </citation>
    <scope>NUCLEOTIDE SEQUENCE [LARGE SCALE GENOMIC DNA]</scope>
    <source>
        <strain evidence="3">cv. AG2017</strain>
        <tissue evidence="2">Leaf</tissue>
    </source>
</reference>
<evidence type="ECO:0000313" key="3">
    <source>
        <dbReference type="Proteomes" id="UP000233551"/>
    </source>
</evidence>
<dbReference type="EMBL" id="PGOL01006833">
    <property type="protein sequence ID" value="PKI33234.1"/>
    <property type="molecule type" value="Genomic_DNA"/>
</dbReference>
<sequence>MSPNHATKSRIYLIRKVEGLLCKKKIRRTIGSDRIGSERPPGRDAGLDWALGLYGPSFRAGPAKNELGRGPLAKGSRDRAVSGGHGTAGGGSRPWTSR</sequence>
<feature type="region of interest" description="Disordered" evidence="1">
    <location>
        <begin position="59"/>
        <end position="98"/>
    </location>
</feature>
<proteinExistence type="predicted"/>
<dbReference type="Proteomes" id="UP000233551">
    <property type="component" value="Unassembled WGS sequence"/>
</dbReference>
<name>A0A2I0HNC1_PUNGR</name>